<keyword evidence="2" id="KW-1185">Reference proteome</keyword>
<evidence type="ECO:0000313" key="1">
    <source>
        <dbReference type="EMBL" id="QIN54131.1"/>
    </source>
</evidence>
<accession>A0A6G8MX68</accession>
<gene>
    <name evidence="1" type="primary">ck6</name>
</gene>
<sequence length="153" mass="18145">MRYSVWPKFCLCHDTKDEFPELEQFVEEEVSCTLEDLLFRDVKSLTQEDVKSSIRDYYGNKVLTTKFTFTFHDTEDVYKLQVCPTRCHVDTWHLIIDEYDIQYSKNGTIIPCSKYEGVYPLPSMLEYLENLPREERVQKLLCYAPVLVFESGK</sequence>
<proteinExistence type="predicted"/>
<evidence type="ECO:0000313" key="2">
    <source>
        <dbReference type="Proteomes" id="UP001224087"/>
    </source>
</evidence>
<organism evidence="1 2">
    <name type="scientific">Cedratvirus kamchatka</name>
    <dbReference type="NCBI Taxonomy" id="2716914"/>
    <lineage>
        <taxon>Viruses</taxon>
        <taxon>Pithoviruses</taxon>
        <taxon>Orthocedratvirinae</taxon>
        <taxon>Alphacedratvirus</taxon>
        <taxon>Alphacedratvirus rossiense</taxon>
    </lineage>
</organism>
<dbReference type="EMBL" id="MN873693">
    <property type="protein sequence ID" value="QIN54131.1"/>
    <property type="molecule type" value="Genomic_DNA"/>
</dbReference>
<name>A0A6G8MX68_9VIRU</name>
<dbReference type="Proteomes" id="UP001224087">
    <property type="component" value="Segment"/>
</dbReference>
<protein>
    <submittedName>
        <fullName evidence="1">Uncharacterized protein</fullName>
    </submittedName>
</protein>
<reference evidence="1" key="1">
    <citation type="submission" date="2019-12" db="EMBL/GenBank/DDBJ databases">
        <title>The DNA Methylation Landscape of Giant Viruses.</title>
        <authorList>
            <person name="Jeudy S."/>
            <person name="Rigou S."/>
            <person name="Alempic J.-M."/>
            <person name="Claverie J.-M."/>
            <person name="Abergel C."/>
            <person name="Legendre M."/>
        </authorList>
    </citation>
    <scope>NUCLEOTIDE SEQUENCE</scope>
    <source>
        <strain evidence="1">P4</strain>
    </source>
</reference>